<sequence>MASLLDRLRSGWAAFLPDHVPVAFKLGLTICALIVTCMALVGVVILNQQSALLRSQMDDFGQAMVMQLAESSKELVLADDSLALNALITNLAGSEAVLGAAVFDRDGERLAHSGMIPEAEKDQKGSFSDTEATAYRGEIRFQDITLGSAMVTLSRSAQQIGTRTTTQAIILTTVFMSVLGGAAAFIMGQRLSRPVHRLVEATRAIGDGDYRYRLPDGRRDEIGHLMSAFNRMAQGLLEKSQVEGALSRYVSAGVAREIMSNLDRVSLGGRQVEASVMFADIAGFTRLSETMDPDQVARLLNEYFTHISHIARQHQGSIDKFMGDGVMVVFGVTDEDPDHRFHAIASGVMLQHLVSRLNRVREEGGQEAVRFRVGINSGPMMAGNMGAEDRMQYTVVGDAVNLASRLMTAAEPGQVLIHQALFDDPDIRWRVRGQPYRSIAIRGKSQPVATCQVHDLSDLYQEAMERQIERLLCRERIT</sequence>
<dbReference type="InterPro" id="IPR003660">
    <property type="entry name" value="HAMP_dom"/>
</dbReference>
<keyword evidence="4 7" id="KW-0812">Transmembrane</keyword>
<dbReference type="SUPFAM" id="SSF55073">
    <property type="entry name" value="Nucleotide cyclase"/>
    <property type="match status" value="1"/>
</dbReference>
<dbReference type="PANTHER" id="PTHR43081">
    <property type="entry name" value="ADENYLATE CYCLASE, TERMINAL-DIFFERENTIATION SPECIFIC-RELATED"/>
    <property type="match status" value="1"/>
</dbReference>
<dbReference type="SUPFAM" id="SSF158472">
    <property type="entry name" value="HAMP domain-like"/>
    <property type="match status" value="1"/>
</dbReference>
<dbReference type="Gene3D" id="3.30.70.1230">
    <property type="entry name" value="Nucleotide cyclase"/>
    <property type="match status" value="1"/>
</dbReference>
<dbReference type="AlphaFoldDB" id="A0A1H7IK07"/>
<feature type="transmembrane region" description="Helical" evidence="7">
    <location>
        <begin position="26"/>
        <end position="47"/>
    </location>
</feature>
<evidence type="ECO:0000256" key="1">
    <source>
        <dbReference type="ARBA" id="ARBA00004236"/>
    </source>
</evidence>
<gene>
    <name evidence="10" type="ORF">SAMN05444515_103150</name>
</gene>
<dbReference type="InterPro" id="IPR050697">
    <property type="entry name" value="Adenylyl/Guanylyl_Cyclase_3/4"/>
</dbReference>
<dbReference type="GO" id="GO:0035556">
    <property type="term" value="P:intracellular signal transduction"/>
    <property type="evidence" value="ECO:0007669"/>
    <property type="project" value="InterPro"/>
</dbReference>
<dbReference type="Proteomes" id="UP000199256">
    <property type="component" value="Unassembled WGS sequence"/>
</dbReference>
<comment type="similarity">
    <text evidence="2">Belongs to the Smp family.</text>
</comment>
<reference evidence="11" key="1">
    <citation type="submission" date="2016-10" db="EMBL/GenBank/DDBJ databases">
        <authorList>
            <person name="Varghese N."/>
            <person name="Submissions S."/>
        </authorList>
    </citation>
    <scope>NUCLEOTIDE SEQUENCE [LARGE SCALE GENOMIC DNA]</scope>
    <source>
        <strain evidence="11">DSM 241</strain>
    </source>
</reference>
<dbReference type="CDD" id="cd07302">
    <property type="entry name" value="CHD"/>
    <property type="match status" value="1"/>
</dbReference>
<dbReference type="Pfam" id="PF00672">
    <property type="entry name" value="HAMP"/>
    <property type="match status" value="1"/>
</dbReference>
<dbReference type="STRING" id="1396821.SAMN05444515_103150"/>
<name>A0A1H7IK07_9GAMM</name>
<evidence type="ECO:0000256" key="2">
    <source>
        <dbReference type="ARBA" id="ARBA00005362"/>
    </source>
</evidence>
<accession>A0A1H7IK07</accession>
<dbReference type="EMBL" id="FOAA01000003">
    <property type="protein sequence ID" value="SEK61890.1"/>
    <property type="molecule type" value="Genomic_DNA"/>
</dbReference>
<evidence type="ECO:0000259" key="9">
    <source>
        <dbReference type="PROSITE" id="PS50885"/>
    </source>
</evidence>
<dbReference type="SMART" id="SM00044">
    <property type="entry name" value="CYCc"/>
    <property type="match status" value="1"/>
</dbReference>
<dbReference type="Gene3D" id="6.10.340.10">
    <property type="match status" value="1"/>
</dbReference>
<dbReference type="Pfam" id="PF00211">
    <property type="entry name" value="Guanylate_cyc"/>
    <property type="match status" value="1"/>
</dbReference>
<keyword evidence="3" id="KW-1003">Cell membrane</keyword>
<keyword evidence="5 7" id="KW-1133">Transmembrane helix</keyword>
<proteinExistence type="inferred from homology"/>
<comment type="subcellular location">
    <subcellularLocation>
        <location evidence="1">Cell membrane</location>
    </subcellularLocation>
</comment>
<evidence type="ECO:0000256" key="6">
    <source>
        <dbReference type="ARBA" id="ARBA00023136"/>
    </source>
</evidence>
<dbReference type="GO" id="GO:0004016">
    <property type="term" value="F:adenylate cyclase activity"/>
    <property type="evidence" value="ECO:0007669"/>
    <property type="project" value="UniProtKB-ARBA"/>
</dbReference>
<dbReference type="PROSITE" id="PS50125">
    <property type="entry name" value="GUANYLATE_CYCLASE_2"/>
    <property type="match status" value="1"/>
</dbReference>
<dbReference type="Pfam" id="PF10144">
    <property type="entry name" value="SMP_2"/>
    <property type="match status" value="1"/>
</dbReference>
<dbReference type="RefSeq" id="WP_090251500.1">
    <property type="nucleotide sequence ID" value="NZ_FOAA01000003.1"/>
</dbReference>
<feature type="domain" description="Guanylate cyclase" evidence="8">
    <location>
        <begin position="275"/>
        <end position="407"/>
    </location>
</feature>
<dbReference type="PANTHER" id="PTHR43081:SF1">
    <property type="entry name" value="ADENYLATE CYCLASE, TERMINAL-DIFFERENTIATION SPECIFIC"/>
    <property type="match status" value="1"/>
</dbReference>
<dbReference type="InterPro" id="IPR019305">
    <property type="entry name" value="Uncharacterised_Smp"/>
</dbReference>
<evidence type="ECO:0000259" key="8">
    <source>
        <dbReference type="PROSITE" id="PS50125"/>
    </source>
</evidence>
<evidence type="ECO:0000256" key="7">
    <source>
        <dbReference type="SAM" id="Phobius"/>
    </source>
</evidence>
<dbReference type="GO" id="GO:0009190">
    <property type="term" value="P:cyclic nucleotide biosynthetic process"/>
    <property type="evidence" value="ECO:0007669"/>
    <property type="project" value="InterPro"/>
</dbReference>
<dbReference type="PROSITE" id="PS50885">
    <property type="entry name" value="HAMP"/>
    <property type="match status" value="1"/>
</dbReference>
<feature type="transmembrane region" description="Helical" evidence="7">
    <location>
        <begin position="168"/>
        <end position="188"/>
    </location>
</feature>
<keyword evidence="11" id="KW-1185">Reference proteome</keyword>
<dbReference type="OrthoDB" id="9806704at2"/>
<evidence type="ECO:0000256" key="4">
    <source>
        <dbReference type="ARBA" id="ARBA00022692"/>
    </source>
</evidence>
<dbReference type="InterPro" id="IPR029787">
    <property type="entry name" value="Nucleotide_cyclase"/>
</dbReference>
<dbReference type="GO" id="GO:0005886">
    <property type="term" value="C:plasma membrane"/>
    <property type="evidence" value="ECO:0007669"/>
    <property type="project" value="UniProtKB-SubCell"/>
</dbReference>
<dbReference type="InterPro" id="IPR001054">
    <property type="entry name" value="A/G_cyclase"/>
</dbReference>
<dbReference type="CDD" id="cd06225">
    <property type="entry name" value="HAMP"/>
    <property type="match status" value="1"/>
</dbReference>
<feature type="domain" description="HAMP" evidence="9">
    <location>
        <begin position="189"/>
        <end position="241"/>
    </location>
</feature>
<evidence type="ECO:0000256" key="5">
    <source>
        <dbReference type="ARBA" id="ARBA00022989"/>
    </source>
</evidence>
<evidence type="ECO:0000313" key="11">
    <source>
        <dbReference type="Proteomes" id="UP000199256"/>
    </source>
</evidence>
<keyword evidence="6 7" id="KW-0472">Membrane</keyword>
<protein>
    <submittedName>
        <fullName evidence="10">Adenylate cyclase</fullName>
    </submittedName>
</protein>
<organism evidence="10 11">
    <name type="scientific">Ectothiorhodospira marina</name>
    <dbReference type="NCBI Taxonomy" id="1396821"/>
    <lineage>
        <taxon>Bacteria</taxon>
        <taxon>Pseudomonadati</taxon>
        <taxon>Pseudomonadota</taxon>
        <taxon>Gammaproteobacteria</taxon>
        <taxon>Chromatiales</taxon>
        <taxon>Ectothiorhodospiraceae</taxon>
        <taxon>Ectothiorhodospira</taxon>
    </lineage>
</organism>
<evidence type="ECO:0000256" key="3">
    <source>
        <dbReference type="ARBA" id="ARBA00022475"/>
    </source>
</evidence>
<dbReference type="SMART" id="SM00304">
    <property type="entry name" value="HAMP"/>
    <property type="match status" value="1"/>
</dbReference>
<evidence type="ECO:0000313" key="10">
    <source>
        <dbReference type="EMBL" id="SEK61890.1"/>
    </source>
</evidence>